<feature type="transmembrane region" description="Helical" evidence="10">
    <location>
        <begin position="12"/>
        <end position="32"/>
    </location>
</feature>
<dbReference type="FunFam" id="1.10.287.950:FF:000001">
    <property type="entry name" value="Methyl-accepting chemotaxis sensory transducer"/>
    <property type="match status" value="1"/>
</dbReference>
<evidence type="ECO:0000256" key="1">
    <source>
        <dbReference type="ARBA" id="ARBA00004651"/>
    </source>
</evidence>
<gene>
    <name evidence="13" type="ORF">OM33_14010</name>
</gene>
<keyword evidence="14" id="KW-1185">Reference proteome</keyword>
<dbReference type="Gene3D" id="1.10.287.950">
    <property type="entry name" value="Methyl-accepting chemotaxis protein"/>
    <property type="match status" value="1"/>
</dbReference>
<evidence type="ECO:0000313" key="14">
    <source>
        <dbReference type="Proteomes" id="UP000030341"/>
    </source>
</evidence>
<comment type="similarity">
    <text evidence="7">Belongs to the methyl-accepting chemotaxis (MCP) protein family.</text>
</comment>
<evidence type="ECO:0000256" key="10">
    <source>
        <dbReference type="SAM" id="Phobius"/>
    </source>
</evidence>
<feature type="domain" description="HAMP" evidence="12">
    <location>
        <begin position="213"/>
        <end position="267"/>
    </location>
</feature>
<name>A0A0A7EJJ5_9GAMM</name>
<evidence type="ECO:0000256" key="6">
    <source>
        <dbReference type="ARBA" id="ARBA00023224"/>
    </source>
</evidence>
<dbReference type="KEGG" id="pseo:OM33_14010"/>
<evidence type="ECO:0000256" key="5">
    <source>
        <dbReference type="ARBA" id="ARBA00023136"/>
    </source>
</evidence>
<dbReference type="Gene3D" id="3.30.450.20">
    <property type="entry name" value="PAS domain"/>
    <property type="match status" value="1"/>
</dbReference>
<dbReference type="Pfam" id="PF08269">
    <property type="entry name" value="dCache_2"/>
    <property type="match status" value="1"/>
</dbReference>
<organism evidence="13 14">
    <name type="scientific">Pseudoalteromonas piratica</name>
    <dbReference type="NCBI Taxonomy" id="1348114"/>
    <lineage>
        <taxon>Bacteria</taxon>
        <taxon>Pseudomonadati</taxon>
        <taxon>Pseudomonadota</taxon>
        <taxon>Gammaproteobacteria</taxon>
        <taxon>Alteromonadales</taxon>
        <taxon>Pseudoalteromonadaceae</taxon>
        <taxon>Pseudoalteromonas</taxon>
    </lineage>
</organism>
<dbReference type="OrthoDB" id="2489132at2"/>
<dbReference type="SUPFAM" id="SSF58104">
    <property type="entry name" value="Methyl-accepting chemotaxis protein (MCP) signaling domain"/>
    <property type="match status" value="1"/>
</dbReference>
<dbReference type="HOGENOM" id="CLU_000445_107_21_6"/>
<dbReference type="GO" id="GO:0007165">
    <property type="term" value="P:signal transduction"/>
    <property type="evidence" value="ECO:0007669"/>
    <property type="project" value="UniProtKB-KW"/>
</dbReference>
<dbReference type="InterPro" id="IPR004089">
    <property type="entry name" value="MCPsignal_dom"/>
</dbReference>
<evidence type="ECO:0000256" key="3">
    <source>
        <dbReference type="ARBA" id="ARBA00022692"/>
    </source>
</evidence>
<dbReference type="Pfam" id="PF00672">
    <property type="entry name" value="HAMP"/>
    <property type="match status" value="1"/>
</dbReference>
<evidence type="ECO:0000256" key="9">
    <source>
        <dbReference type="SAM" id="Coils"/>
    </source>
</evidence>
<dbReference type="STRING" id="1348114.OM33_14010"/>
<feature type="coiled-coil region" evidence="9">
    <location>
        <begin position="465"/>
        <end position="492"/>
    </location>
</feature>
<evidence type="ECO:0000256" key="8">
    <source>
        <dbReference type="PROSITE-ProRule" id="PRU00284"/>
    </source>
</evidence>
<keyword evidence="3 10" id="KW-0812">Transmembrane</keyword>
<dbReference type="PANTHER" id="PTHR32089">
    <property type="entry name" value="METHYL-ACCEPTING CHEMOTAXIS PROTEIN MCPB"/>
    <property type="match status" value="1"/>
</dbReference>
<feature type="coiled-coil region" evidence="9">
    <location>
        <begin position="308"/>
        <end position="335"/>
    </location>
</feature>
<evidence type="ECO:0000259" key="12">
    <source>
        <dbReference type="PROSITE" id="PS50885"/>
    </source>
</evidence>
<dbReference type="PROSITE" id="PS50111">
    <property type="entry name" value="CHEMOTAXIS_TRANSDUC_2"/>
    <property type="match status" value="1"/>
</dbReference>
<dbReference type="Pfam" id="PF00015">
    <property type="entry name" value="MCPsignal"/>
    <property type="match status" value="1"/>
</dbReference>
<dbReference type="GO" id="GO:0006935">
    <property type="term" value="P:chemotaxis"/>
    <property type="evidence" value="ECO:0007669"/>
    <property type="project" value="InterPro"/>
</dbReference>
<evidence type="ECO:0000256" key="7">
    <source>
        <dbReference type="ARBA" id="ARBA00029447"/>
    </source>
</evidence>
<dbReference type="GO" id="GO:0005886">
    <property type="term" value="C:plasma membrane"/>
    <property type="evidence" value="ECO:0007669"/>
    <property type="project" value="UniProtKB-SubCell"/>
</dbReference>
<dbReference type="PANTHER" id="PTHR32089:SF119">
    <property type="entry name" value="METHYL-ACCEPTING CHEMOTAXIS PROTEIN CTPL"/>
    <property type="match status" value="1"/>
</dbReference>
<reference evidence="13 14" key="1">
    <citation type="submission" date="2014-11" db="EMBL/GenBank/DDBJ databases">
        <title>Complete Genome Sequence of Pseudoalteromonas sp. Strain OCN003 Isolated from Kaneohe Bay, Oahu, Hawaii.</title>
        <authorList>
            <person name="Beurmann S."/>
            <person name="Videau P."/>
            <person name="Ushijima B."/>
            <person name="Smith A.M."/>
            <person name="Aeby G.S."/>
            <person name="Callahan S.M."/>
            <person name="Belcaid M."/>
        </authorList>
    </citation>
    <scope>NUCLEOTIDE SEQUENCE [LARGE SCALE GENOMIC DNA]</scope>
    <source>
        <strain evidence="13 14">OCN003</strain>
    </source>
</reference>
<dbReference type="AlphaFoldDB" id="A0A0A7EJJ5"/>
<dbReference type="InterPro" id="IPR033480">
    <property type="entry name" value="sCache_2"/>
</dbReference>
<dbReference type="CDD" id="cd06225">
    <property type="entry name" value="HAMP"/>
    <property type="match status" value="1"/>
</dbReference>
<evidence type="ECO:0000256" key="2">
    <source>
        <dbReference type="ARBA" id="ARBA00022475"/>
    </source>
</evidence>
<dbReference type="Proteomes" id="UP000030341">
    <property type="component" value="Chromosome 1"/>
</dbReference>
<keyword evidence="5 10" id="KW-0472">Membrane</keyword>
<proteinExistence type="inferred from homology"/>
<comment type="subcellular location">
    <subcellularLocation>
        <location evidence="1">Cell membrane</location>
        <topology evidence="1">Multi-pass membrane protein</topology>
    </subcellularLocation>
</comment>
<dbReference type="SMART" id="SM01049">
    <property type="entry name" value="Cache_2"/>
    <property type="match status" value="1"/>
</dbReference>
<dbReference type="GO" id="GO:0004888">
    <property type="term" value="F:transmembrane signaling receptor activity"/>
    <property type="evidence" value="ECO:0007669"/>
    <property type="project" value="InterPro"/>
</dbReference>
<dbReference type="InterPro" id="IPR003660">
    <property type="entry name" value="HAMP_dom"/>
</dbReference>
<dbReference type="InterPro" id="IPR004010">
    <property type="entry name" value="Double_Cache_2"/>
</dbReference>
<evidence type="ECO:0000259" key="11">
    <source>
        <dbReference type="PROSITE" id="PS50111"/>
    </source>
</evidence>
<dbReference type="InterPro" id="IPR004090">
    <property type="entry name" value="Chemotax_Me-accpt_rcpt"/>
</dbReference>
<keyword evidence="4 10" id="KW-1133">Transmembrane helix</keyword>
<evidence type="ECO:0000256" key="4">
    <source>
        <dbReference type="ARBA" id="ARBA00022989"/>
    </source>
</evidence>
<dbReference type="PRINTS" id="PR00260">
    <property type="entry name" value="CHEMTRNSDUCR"/>
</dbReference>
<feature type="domain" description="Methyl-accepting transducer" evidence="11">
    <location>
        <begin position="272"/>
        <end position="508"/>
    </location>
</feature>
<keyword evidence="9" id="KW-0175">Coiled coil</keyword>
<accession>A0A0A7EJJ5</accession>
<dbReference type="PROSITE" id="PS50885">
    <property type="entry name" value="HAMP"/>
    <property type="match status" value="1"/>
</dbReference>
<dbReference type="RefSeq" id="WP_038642602.1">
    <property type="nucleotide sequence ID" value="NZ_CP009888.1"/>
</dbReference>
<keyword evidence="2" id="KW-1003">Cell membrane</keyword>
<evidence type="ECO:0000313" key="13">
    <source>
        <dbReference type="EMBL" id="AIY66102.1"/>
    </source>
</evidence>
<feature type="transmembrane region" description="Helical" evidence="10">
    <location>
        <begin position="193"/>
        <end position="211"/>
    </location>
</feature>
<dbReference type="SMART" id="SM00283">
    <property type="entry name" value="MA"/>
    <property type="match status" value="1"/>
</dbReference>
<dbReference type="SMART" id="SM00304">
    <property type="entry name" value="HAMP"/>
    <property type="match status" value="1"/>
</dbReference>
<keyword evidence="6 8" id="KW-0807">Transducer</keyword>
<dbReference type="EMBL" id="CP009888">
    <property type="protein sequence ID" value="AIY66102.1"/>
    <property type="molecule type" value="Genomic_DNA"/>
</dbReference>
<dbReference type="eggNOG" id="COG0840">
    <property type="taxonomic scope" value="Bacteria"/>
</dbReference>
<dbReference type="CDD" id="cd11386">
    <property type="entry name" value="MCP_signal"/>
    <property type="match status" value="1"/>
</dbReference>
<sequence length="545" mass="59443">MTTLRRITIQQRLAILVGLIVLGLTLLSIATLSSQYQLLKDESYQKTRSLVEAAHSIIESYHKKQISGELTEEQAKNAAKSTISAMRYENNNYYWINDTSPSMIMHPMKPELNGKSLSNVKDPNGVALFIEMANIVRQRGEGFVPYQWPMPGAKDPVDKISYVKGFSPWGWIIGSGIYLDTLDTLFAQQATKLLFQTIVIILLVGALAYLIGKSIIAPTIQATKLMKDVAHGDGDLTRKLTTDGNDEIARLSGYFNEFSDKMRNSLKQVSNASQQVLFQANNVAQTSDNSQQYIQMQSDNTTQVATAMEQMTAQIREVSDNANAAEQAANQARENTQAGKGVVTQTINQIESLSDNIDHVSEVVASLAAESDNIGAVLDVIRGIAEQTNLLALNAAIEAARAGEQGRGFAVVADEVRTLASRTGQSTEEIQQMIQKLQQGAQEAVSAVSSSQVTSKETVNQASKADEVLSQIDELMNIISDMNSQIARATDEQSQAASEANMRISELAGMADESLNNTHQLHAASTELIASSEEMSTVVNRFKLD</sequence>
<protein>
    <submittedName>
        <fullName evidence="13">Chemotaxis protein</fullName>
    </submittedName>
</protein>